<feature type="region of interest" description="Disordered" evidence="1">
    <location>
        <begin position="23"/>
        <end position="104"/>
    </location>
</feature>
<evidence type="ECO:0000313" key="3">
    <source>
        <dbReference type="Proteomes" id="UP001152523"/>
    </source>
</evidence>
<proteinExistence type="predicted"/>
<evidence type="ECO:0000256" key="1">
    <source>
        <dbReference type="SAM" id="MobiDB-lite"/>
    </source>
</evidence>
<name>A0AAV0F291_9ASTE</name>
<feature type="compositionally biased region" description="Basic and acidic residues" evidence="1">
    <location>
        <begin position="54"/>
        <end position="72"/>
    </location>
</feature>
<accession>A0AAV0F291</accession>
<evidence type="ECO:0000313" key="2">
    <source>
        <dbReference type="EMBL" id="CAH9129542.1"/>
    </source>
</evidence>
<sequence length="124" mass="14081">MQCAEESSFQSEVPIVVSVKDNGMFTQDTQATQLTTDLTEERQEREEASEEDNKDQTDEKSEEEHSEVEQRTTHGIRISYGPSRCAKPKPKKMQVKKGPRYATRSRTTLKSVLFGNDDAPIDLD</sequence>
<keyword evidence="3" id="KW-1185">Reference proteome</keyword>
<dbReference type="EMBL" id="CAMAPF010000956">
    <property type="protein sequence ID" value="CAH9129542.1"/>
    <property type="molecule type" value="Genomic_DNA"/>
</dbReference>
<gene>
    <name evidence="2" type="ORF">CEPIT_LOCUS29934</name>
</gene>
<dbReference type="AlphaFoldDB" id="A0AAV0F291"/>
<protein>
    <submittedName>
        <fullName evidence="2">Uncharacterized protein</fullName>
    </submittedName>
</protein>
<organism evidence="2 3">
    <name type="scientific">Cuscuta epithymum</name>
    <dbReference type="NCBI Taxonomy" id="186058"/>
    <lineage>
        <taxon>Eukaryota</taxon>
        <taxon>Viridiplantae</taxon>
        <taxon>Streptophyta</taxon>
        <taxon>Embryophyta</taxon>
        <taxon>Tracheophyta</taxon>
        <taxon>Spermatophyta</taxon>
        <taxon>Magnoliopsida</taxon>
        <taxon>eudicotyledons</taxon>
        <taxon>Gunneridae</taxon>
        <taxon>Pentapetalae</taxon>
        <taxon>asterids</taxon>
        <taxon>lamiids</taxon>
        <taxon>Solanales</taxon>
        <taxon>Convolvulaceae</taxon>
        <taxon>Cuscuteae</taxon>
        <taxon>Cuscuta</taxon>
        <taxon>Cuscuta subgen. Cuscuta</taxon>
    </lineage>
</organism>
<dbReference type="Proteomes" id="UP001152523">
    <property type="component" value="Unassembled WGS sequence"/>
</dbReference>
<reference evidence="2" key="1">
    <citation type="submission" date="2022-07" db="EMBL/GenBank/DDBJ databases">
        <authorList>
            <person name="Macas J."/>
            <person name="Novak P."/>
            <person name="Neumann P."/>
        </authorList>
    </citation>
    <scope>NUCLEOTIDE SEQUENCE</scope>
</reference>
<comment type="caution">
    <text evidence="2">The sequence shown here is derived from an EMBL/GenBank/DDBJ whole genome shotgun (WGS) entry which is preliminary data.</text>
</comment>
<feature type="compositionally biased region" description="Basic residues" evidence="1">
    <location>
        <begin position="86"/>
        <end position="99"/>
    </location>
</feature>
<feature type="compositionally biased region" description="Low complexity" evidence="1">
    <location>
        <begin position="26"/>
        <end position="37"/>
    </location>
</feature>